<comment type="similarity">
    <text evidence="2 5">Belongs to the GMC oxidoreductase family.</text>
</comment>
<dbReference type="InterPro" id="IPR012132">
    <property type="entry name" value="GMC_OxRdtase"/>
</dbReference>
<dbReference type="SUPFAM" id="SSF54373">
    <property type="entry name" value="FAD-linked reductases, C-terminal domain"/>
    <property type="match status" value="1"/>
</dbReference>
<comment type="cofactor">
    <cofactor evidence="1">
        <name>FAD</name>
        <dbReference type="ChEBI" id="CHEBI:57692"/>
    </cofactor>
</comment>
<feature type="domain" description="Glucose-methanol-choline oxidoreductase N-terminal" evidence="6">
    <location>
        <begin position="82"/>
        <end position="105"/>
    </location>
</feature>
<evidence type="ECO:0000256" key="5">
    <source>
        <dbReference type="RuleBase" id="RU003968"/>
    </source>
</evidence>
<proteinExistence type="inferred from homology"/>
<keyword evidence="3 5" id="KW-0285">Flavoprotein</keyword>
<dbReference type="InterPro" id="IPR007867">
    <property type="entry name" value="GMC_OxRtase_C"/>
</dbReference>
<dbReference type="InterPro" id="IPR036188">
    <property type="entry name" value="FAD/NAD-bd_sf"/>
</dbReference>
<gene>
    <name evidence="7" type="ORF">GCM10010324_03340</name>
</gene>
<sequence>MSGTAFDYVIVGAGSAGCVLAARLSEDPEVRVALVEAGGADTDRAVRIPAAAAHLFGTGYDWGYSTVPQAGLGGREVYWPRGRTLGGSSSVNFLMWVPGHAEDYEPWARAAGDLWSWDAVRPFLRGAEHWTGGPGAVYGTEGPLWISPPRSPDPTTARFLQACGEAGLKEMTGGPGGPEHSGCALTPLNERNGARWSAADGYLRPAMDRGNLEVITGEQVHRVLLEDGRATGVELAGRTLTARREVVLSAGTVGSAQLLMLSGIGDGPQLRAAGVEPRVQLPGVGRNLQDHVAVDVMMRATVAVPLADPDTPANRELYERERRGPLSSNIAEAVAFLRADGGTGAPDLELIWAPVADSEAVGGQGLTIAVVLLQPDSRGGITLAGADPSAAPLIDPGYLGAESDVRTLAAGVRFAERLFAAEALRGLVDGPAAPWPGPVGDDALERLVRERASTLFHPVGTCRMGRAGDEQAVVDPWLRVHGVEGLRVADASVIPRVPRGHTHAHAVMIGERAAELIRPAGRN</sequence>
<keyword evidence="4 5" id="KW-0274">FAD</keyword>
<dbReference type="PANTHER" id="PTHR11552">
    <property type="entry name" value="GLUCOSE-METHANOL-CHOLINE GMC OXIDOREDUCTASE"/>
    <property type="match status" value="1"/>
</dbReference>
<evidence type="ECO:0000256" key="2">
    <source>
        <dbReference type="ARBA" id="ARBA00010790"/>
    </source>
</evidence>
<dbReference type="Proteomes" id="UP000659223">
    <property type="component" value="Unassembled WGS sequence"/>
</dbReference>
<organism evidence="7 8">
    <name type="scientific">Streptomyces hiroshimensis</name>
    <dbReference type="NCBI Taxonomy" id="66424"/>
    <lineage>
        <taxon>Bacteria</taxon>
        <taxon>Bacillati</taxon>
        <taxon>Actinomycetota</taxon>
        <taxon>Actinomycetes</taxon>
        <taxon>Kitasatosporales</taxon>
        <taxon>Streptomycetaceae</taxon>
        <taxon>Streptomyces</taxon>
    </lineage>
</organism>
<evidence type="ECO:0000256" key="1">
    <source>
        <dbReference type="ARBA" id="ARBA00001974"/>
    </source>
</evidence>
<evidence type="ECO:0000256" key="4">
    <source>
        <dbReference type="ARBA" id="ARBA00022827"/>
    </source>
</evidence>
<reference evidence="8" key="1">
    <citation type="journal article" date="2019" name="Int. J. Syst. Evol. Microbiol.">
        <title>The Global Catalogue of Microorganisms (GCM) 10K type strain sequencing project: providing services to taxonomists for standard genome sequencing and annotation.</title>
        <authorList>
            <consortium name="The Broad Institute Genomics Platform"/>
            <consortium name="The Broad Institute Genome Sequencing Center for Infectious Disease"/>
            <person name="Wu L."/>
            <person name="Ma J."/>
        </authorList>
    </citation>
    <scope>NUCLEOTIDE SEQUENCE [LARGE SCALE GENOMIC DNA]</scope>
    <source>
        <strain evidence="8">JCM 4586</strain>
    </source>
</reference>
<dbReference type="PIRSF" id="PIRSF000137">
    <property type="entry name" value="Alcohol_oxidase"/>
    <property type="match status" value="1"/>
</dbReference>
<dbReference type="EMBL" id="BMUT01000001">
    <property type="protein sequence ID" value="GGX61954.1"/>
    <property type="molecule type" value="Genomic_DNA"/>
</dbReference>
<evidence type="ECO:0000313" key="7">
    <source>
        <dbReference type="EMBL" id="GGX61954.1"/>
    </source>
</evidence>
<dbReference type="Gene3D" id="3.50.50.60">
    <property type="entry name" value="FAD/NAD(P)-binding domain"/>
    <property type="match status" value="1"/>
</dbReference>
<dbReference type="Gene3D" id="3.30.560.10">
    <property type="entry name" value="Glucose Oxidase, domain 3"/>
    <property type="match status" value="1"/>
</dbReference>
<dbReference type="Pfam" id="PF05199">
    <property type="entry name" value="GMC_oxred_C"/>
    <property type="match status" value="1"/>
</dbReference>
<dbReference type="InterPro" id="IPR000172">
    <property type="entry name" value="GMC_OxRdtase_N"/>
</dbReference>
<comment type="caution">
    <text evidence="7">The sequence shown here is derived from an EMBL/GenBank/DDBJ whole genome shotgun (WGS) entry which is preliminary data.</text>
</comment>
<dbReference type="SUPFAM" id="SSF51905">
    <property type="entry name" value="FAD/NAD(P)-binding domain"/>
    <property type="match status" value="1"/>
</dbReference>
<keyword evidence="8" id="KW-1185">Reference proteome</keyword>
<name>A0ABQ2Y5M7_9ACTN</name>
<dbReference type="PROSITE" id="PS00623">
    <property type="entry name" value="GMC_OXRED_1"/>
    <property type="match status" value="1"/>
</dbReference>
<dbReference type="PANTHER" id="PTHR11552:SF147">
    <property type="entry name" value="CHOLINE DEHYDROGENASE, MITOCHONDRIAL"/>
    <property type="match status" value="1"/>
</dbReference>
<evidence type="ECO:0000259" key="6">
    <source>
        <dbReference type="PROSITE" id="PS00623"/>
    </source>
</evidence>
<accession>A0ABQ2Y5M7</accession>
<evidence type="ECO:0000313" key="8">
    <source>
        <dbReference type="Proteomes" id="UP000659223"/>
    </source>
</evidence>
<protein>
    <submittedName>
        <fullName evidence="7">GMC-type oxidoreductase</fullName>
    </submittedName>
</protein>
<dbReference type="RefSeq" id="WP_190019735.1">
    <property type="nucleotide sequence ID" value="NZ_BMUT01000001.1"/>
</dbReference>
<dbReference type="Pfam" id="PF00732">
    <property type="entry name" value="GMC_oxred_N"/>
    <property type="match status" value="1"/>
</dbReference>
<evidence type="ECO:0000256" key="3">
    <source>
        <dbReference type="ARBA" id="ARBA00022630"/>
    </source>
</evidence>